<dbReference type="Proteomes" id="UP000297273">
    <property type="component" value="Unassembled WGS sequence"/>
</dbReference>
<reference evidence="2" key="1">
    <citation type="submission" date="2018-10" db="EMBL/GenBank/DDBJ databases">
        <authorList>
            <person name="Vincent A.T."/>
            <person name="Schiettekatte O."/>
            <person name="Bourhy P."/>
            <person name="Veyrier F.J."/>
            <person name="Picardeau M."/>
        </authorList>
    </citation>
    <scope>NUCLEOTIDE SEQUENCE</scope>
    <source>
        <strain evidence="2">201702690</strain>
    </source>
</reference>
<evidence type="ECO:0000313" key="2">
    <source>
        <dbReference type="EMBL" id="TGL40269.1"/>
    </source>
</evidence>
<evidence type="ECO:0000313" key="1">
    <source>
        <dbReference type="EMBL" id="TGK03213.1"/>
    </source>
</evidence>
<dbReference type="EMBL" id="RQGC01000008">
    <property type="protein sequence ID" value="TGL40269.1"/>
    <property type="molecule type" value="Genomic_DNA"/>
</dbReference>
<dbReference type="EMBL" id="RQER01000004">
    <property type="protein sequence ID" value="TGK03213.1"/>
    <property type="molecule type" value="Genomic_DNA"/>
</dbReference>
<dbReference type="InterPro" id="IPR013320">
    <property type="entry name" value="ConA-like_dom_sf"/>
</dbReference>
<evidence type="ECO:0000313" key="3">
    <source>
        <dbReference type="Proteomes" id="UP000297273"/>
    </source>
</evidence>
<gene>
    <name evidence="1" type="ORF">EHO57_05345</name>
    <name evidence="2" type="ORF">EHQ53_12765</name>
</gene>
<dbReference type="AlphaFoldDB" id="A0A5F1ZT51"/>
<proteinExistence type="predicted"/>
<organism evidence="1 4">
    <name type="scientific">Leptospira langatensis</name>
    <dbReference type="NCBI Taxonomy" id="2484983"/>
    <lineage>
        <taxon>Bacteria</taxon>
        <taxon>Pseudomonadati</taxon>
        <taxon>Spirochaetota</taxon>
        <taxon>Spirochaetia</taxon>
        <taxon>Leptospirales</taxon>
        <taxon>Leptospiraceae</taxon>
        <taxon>Leptospira</taxon>
    </lineage>
</organism>
<protein>
    <submittedName>
        <fullName evidence="1">LamG domain-containing protein</fullName>
    </submittedName>
</protein>
<accession>A0A5F1ZT51</accession>
<reference evidence="3 4" key="2">
    <citation type="journal article" date="2019" name="PLoS Negl. Trop. Dis.">
        <title>Revisiting the worldwide diversity of Leptospira species in the environment.</title>
        <authorList>
            <person name="Vincent A.T."/>
            <person name="Schiettekatte O."/>
            <person name="Bourhy P."/>
            <person name="Veyrier F.J."/>
            <person name="Picardeau M."/>
        </authorList>
    </citation>
    <scope>NUCLEOTIDE SEQUENCE [LARGE SCALE GENOMIC DNA]</scope>
    <source>
        <strain evidence="3">201702690</strain>
        <strain evidence="1 4">SSW18</strain>
    </source>
</reference>
<dbReference type="Proteomes" id="UP000297946">
    <property type="component" value="Unassembled WGS sequence"/>
</dbReference>
<keyword evidence="3" id="KW-1185">Reference proteome</keyword>
<comment type="caution">
    <text evidence="1">The sequence shown here is derived from an EMBL/GenBank/DDBJ whole genome shotgun (WGS) entry which is preliminary data.</text>
</comment>
<evidence type="ECO:0000313" key="4">
    <source>
        <dbReference type="Proteomes" id="UP000297946"/>
    </source>
</evidence>
<dbReference type="OrthoDB" id="324838at2"/>
<dbReference type="Gene3D" id="2.60.120.200">
    <property type="match status" value="1"/>
</dbReference>
<sequence>MKAIILVLSLSLQNCGTYLFLAEENAKTKTYNGLVIDLYAIASANLIHYWPLDGDTEDKIGGLDLIPAGSSAPTVTFDRHGLPGGAYHYPGDGLTYHQSLLAPGEPILDGATSSFTISVWVNGKFNPTSGGGNAIFLSQGGGLGMQYYSNTDVPCLNLLRAFTNTGGTGDVDMGSGCTYGKDGVWYNMIFVWDHPKLIGHLYINGVLFSTYTNGGRIGPWATGGAFSLGYSDLGGAGFIGNIDEIRVYNQVIHPSPFVGW</sequence>
<name>A0A5F1ZT51_9LEPT</name>
<dbReference type="Pfam" id="PF13385">
    <property type="entry name" value="Laminin_G_3"/>
    <property type="match status" value="1"/>
</dbReference>
<dbReference type="SUPFAM" id="SSF49899">
    <property type="entry name" value="Concanavalin A-like lectins/glucanases"/>
    <property type="match status" value="1"/>
</dbReference>